<comment type="caution">
    <text evidence="1">The sequence shown here is derived from an EMBL/GenBank/DDBJ whole genome shotgun (WGS) entry which is preliminary data.</text>
</comment>
<name>A0ACB8SI14_9AGAM</name>
<reference evidence="1" key="1">
    <citation type="submission" date="2021-03" db="EMBL/GenBank/DDBJ databases">
        <authorList>
            <consortium name="DOE Joint Genome Institute"/>
            <person name="Ahrendt S."/>
            <person name="Looney B.P."/>
            <person name="Miyauchi S."/>
            <person name="Morin E."/>
            <person name="Drula E."/>
            <person name="Courty P.E."/>
            <person name="Chicoki N."/>
            <person name="Fauchery L."/>
            <person name="Kohler A."/>
            <person name="Kuo A."/>
            <person name="Labutti K."/>
            <person name="Pangilinan J."/>
            <person name="Lipzen A."/>
            <person name="Riley R."/>
            <person name="Andreopoulos W."/>
            <person name="He G."/>
            <person name="Johnson J."/>
            <person name="Barry K.W."/>
            <person name="Grigoriev I.V."/>
            <person name="Nagy L."/>
            <person name="Hibbett D."/>
            <person name="Henrissat B."/>
            <person name="Matheny P.B."/>
            <person name="Labbe J."/>
            <person name="Martin F."/>
        </authorList>
    </citation>
    <scope>NUCLEOTIDE SEQUENCE</scope>
    <source>
        <strain evidence="1">HHB10654</strain>
    </source>
</reference>
<organism evidence="1 2">
    <name type="scientific">Artomyces pyxidatus</name>
    <dbReference type="NCBI Taxonomy" id="48021"/>
    <lineage>
        <taxon>Eukaryota</taxon>
        <taxon>Fungi</taxon>
        <taxon>Dikarya</taxon>
        <taxon>Basidiomycota</taxon>
        <taxon>Agaricomycotina</taxon>
        <taxon>Agaricomycetes</taxon>
        <taxon>Russulales</taxon>
        <taxon>Auriscalpiaceae</taxon>
        <taxon>Artomyces</taxon>
    </lineage>
</organism>
<sequence>MRRSSPATTSPTTTRTTATTASRNSSNILLHLHTKLFSTGMGPLPRVHERRNLAHYIPTHQAHSLVQSALFPFHVRAANTRPELHAHEDPHTPCCCVSRRSASLKNRCTTRSSHELVSVAHPYKKSFLYRHKWSSVPVTVLVGRRVADSRATRRIISPIAMVCRLAARWSVEER</sequence>
<proteinExistence type="predicted"/>
<keyword evidence="2" id="KW-1185">Reference proteome</keyword>
<gene>
    <name evidence="1" type="ORF">BV25DRAFT_1718051</name>
</gene>
<dbReference type="EMBL" id="MU277276">
    <property type="protein sequence ID" value="KAI0055872.1"/>
    <property type="molecule type" value="Genomic_DNA"/>
</dbReference>
<reference evidence="1" key="2">
    <citation type="journal article" date="2022" name="New Phytol.">
        <title>Evolutionary transition to the ectomycorrhizal habit in the genomes of a hyperdiverse lineage of mushroom-forming fungi.</title>
        <authorList>
            <person name="Looney B."/>
            <person name="Miyauchi S."/>
            <person name="Morin E."/>
            <person name="Drula E."/>
            <person name="Courty P.E."/>
            <person name="Kohler A."/>
            <person name="Kuo A."/>
            <person name="LaButti K."/>
            <person name="Pangilinan J."/>
            <person name="Lipzen A."/>
            <person name="Riley R."/>
            <person name="Andreopoulos W."/>
            <person name="He G."/>
            <person name="Johnson J."/>
            <person name="Nolan M."/>
            <person name="Tritt A."/>
            <person name="Barry K.W."/>
            <person name="Grigoriev I.V."/>
            <person name="Nagy L.G."/>
            <person name="Hibbett D."/>
            <person name="Henrissat B."/>
            <person name="Matheny P.B."/>
            <person name="Labbe J."/>
            <person name="Martin F.M."/>
        </authorList>
    </citation>
    <scope>NUCLEOTIDE SEQUENCE</scope>
    <source>
        <strain evidence="1">HHB10654</strain>
    </source>
</reference>
<evidence type="ECO:0000313" key="1">
    <source>
        <dbReference type="EMBL" id="KAI0055872.1"/>
    </source>
</evidence>
<dbReference type="Proteomes" id="UP000814140">
    <property type="component" value="Unassembled WGS sequence"/>
</dbReference>
<evidence type="ECO:0000313" key="2">
    <source>
        <dbReference type="Proteomes" id="UP000814140"/>
    </source>
</evidence>
<accession>A0ACB8SI14</accession>
<protein>
    <submittedName>
        <fullName evidence="1">Uncharacterized protein</fullName>
    </submittedName>
</protein>